<reference evidence="1 2" key="1">
    <citation type="submission" date="2019-03" db="EMBL/GenBank/DDBJ databases">
        <title>First draft genome of Liparis tanakae, snailfish: a comprehensive survey of snailfish specific genes.</title>
        <authorList>
            <person name="Kim W."/>
            <person name="Song I."/>
            <person name="Jeong J.-H."/>
            <person name="Kim D."/>
            <person name="Kim S."/>
            <person name="Ryu S."/>
            <person name="Song J.Y."/>
            <person name="Lee S.K."/>
        </authorList>
    </citation>
    <scope>NUCLEOTIDE SEQUENCE [LARGE SCALE GENOMIC DNA]</scope>
    <source>
        <tissue evidence="1">Muscle</tissue>
    </source>
</reference>
<comment type="caution">
    <text evidence="1">The sequence shown here is derived from an EMBL/GenBank/DDBJ whole genome shotgun (WGS) entry which is preliminary data.</text>
</comment>
<keyword evidence="2" id="KW-1185">Reference proteome</keyword>
<dbReference type="AlphaFoldDB" id="A0A4Z2HIT3"/>
<dbReference type="Proteomes" id="UP000314294">
    <property type="component" value="Unassembled WGS sequence"/>
</dbReference>
<organism evidence="1 2">
    <name type="scientific">Liparis tanakae</name>
    <name type="common">Tanaka's snailfish</name>
    <dbReference type="NCBI Taxonomy" id="230148"/>
    <lineage>
        <taxon>Eukaryota</taxon>
        <taxon>Metazoa</taxon>
        <taxon>Chordata</taxon>
        <taxon>Craniata</taxon>
        <taxon>Vertebrata</taxon>
        <taxon>Euteleostomi</taxon>
        <taxon>Actinopterygii</taxon>
        <taxon>Neopterygii</taxon>
        <taxon>Teleostei</taxon>
        <taxon>Neoteleostei</taxon>
        <taxon>Acanthomorphata</taxon>
        <taxon>Eupercaria</taxon>
        <taxon>Perciformes</taxon>
        <taxon>Cottioidei</taxon>
        <taxon>Cottales</taxon>
        <taxon>Liparidae</taxon>
        <taxon>Liparis</taxon>
    </lineage>
</organism>
<evidence type="ECO:0000313" key="1">
    <source>
        <dbReference type="EMBL" id="TNN64844.1"/>
    </source>
</evidence>
<evidence type="ECO:0000313" key="2">
    <source>
        <dbReference type="Proteomes" id="UP000314294"/>
    </source>
</evidence>
<proteinExistence type="predicted"/>
<protein>
    <submittedName>
        <fullName evidence="1">Uncharacterized protein</fullName>
    </submittedName>
</protein>
<dbReference type="EMBL" id="SRLO01000245">
    <property type="protein sequence ID" value="TNN64844.1"/>
    <property type="molecule type" value="Genomic_DNA"/>
</dbReference>
<sequence length="65" mass="6909">MTLSAAVLSLTTPSVQSLHLMLYIFPAPLPPGSITDITLPPGQMLEFKHAIHQLADKGVAQQKGS</sequence>
<accession>A0A4Z2HIT3</accession>
<gene>
    <name evidence="1" type="ORF">EYF80_024935</name>
</gene>
<name>A0A4Z2HIT3_9TELE</name>